<reference evidence="1" key="1">
    <citation type="submission" date="2014-05" db="EMBL/GenBank/DDBJ databases">
        <authorList>
            <person name="Chronopoulou M."/>
        </authorList>
    </citation>
    <scope>NUCLEOTIDE SEQUENCE</scope>
    <source>
        <tissue evidence="1">Whole organism</tissue>
    </source>
</reference>
<organism evidence="1">
    <name type="scientific">Lepeophtheirus salmonis</name>
    <name type="common">Salmon louse</name>
    <name type="synonym">Caligus salmonis</name>
    <dbReference type="NCBI Taxonomy" id="72036"/>
    <lineage>
        <taxon>Eukaryota</taxon>
        <taxon>Metazoa</taxon>
        <taxon>Ecdysozoa</taxon>
        <taxon>Arthropoda</taxon>
        <taxon>Crustacea</taxon>
        <taxon>Multicrustacea</taxon>
        <taxon>Hexanauplia</taxon>
        <taxon>Copepoda</taxon>
        <taxon>Siphonostomatoida</taxon>
        <taxon>Caligidae</taxon>
        <taxon>Lepeophtheirus</taxon>
    </lineage>
</organism>
<accession>A0A0K2U3Z9</accession>
<protein>
    <submittedName>
        <fullName evidence="1">Uncharacterized protein</fullName>
    </submittedName>
</protein>
<evidence type="ECO:0000313" key="1">
    <source>
        <dbReference type="EMBL" id="CDW32770.1"/>
    </source>
</evidence>
<sequence>MHISDEQGERFHQDEILMKKRYGVDGMYICKQTIAGT</sequence>
<dbReference type="AlphaFoldDB" id="A0A0K2U3Z9"/>
<proteinExistence type="predicted"/>
<dbReference type="EMBL" id="HACA01015409">
    <property type="protein sequence ID" value="CDW32770.1"/>
    <property type="molecule type" value="Transcribed_RNA"/>
</dbReference>
<name>A0A0K2U3Z9_LEPSM</name>